<evidence type="ECO:0000313" key="3">
    <source>
        <dbReference type="EMBL" id="OMG51661.1"/>
    </source>
</evidence>
<dbReference type="CDD" id="cd00293">
    <property type="entry name" value="USP-like"/>
    <property type="match status" value="2"/>
</dbReference>
<dbReference type="AlphaFoldDB" id="A0A1R1HYW7"/>
<organism evidence="3 4">
    <name type="scientific">Azonexus hydrophilus</name>
    <dbReference type="NCBI Taxonomy" id="418702"/>
    <lineage>
        <taxon>Bacteria</taxon>
        <taxon>Pseudomonadati</taxon>
        <taxon>Pseudomonadota</taxon>
        <taxon>Betaproteobacteria</taxon>
        <taxon>Rhodocyclales</taxon>
        <taxon>Azonexaceae</taxon>
        <taxon>Azonexus</taxon>
    </lineage>
</organism>
<comment type="similarity">
    <text evidence="1">Belongs to the universal stress protein A family.</text>
</comment>
<dbReference type="InterPro" id="IPR006015">
    <property type="entry name" value="Universal_stress_UspA"/>
</dbReference>
<dbReference type="PANTHER" id="PTHR46268">
    <property type="entry name" value="STRESS RESPONSE PROTEIN NHAX"/>
    <property type="match status" value="1"/>
</dbReference>
<evidence type="ECO:0000259" key="2">
    <source>
        <dbReference type="Pfam" id="PF00582"/>
    </source>
</evidence>
<dbReference type="EMBL" id="MTHD01000009">
    <property type="protein sequence ID" value="OMG51661.1"/>
    <property type="molecule type" value="Genomic_DNA"/>
</dbReference>
<name>A0A1R1HYW7_9RHOO</name>
<evidence type="ECO:0000256" key="1">
    <source>
        <dbReference type="ARBA" id="ARBA00008791"/>
    </source>
</evidence>
<dbReference type="InterPro" id="IPR014729">
    <property type="entry name" value="Rossmann-like_a/b/a_fold"/>
</dbReference>
<dbReference type="Proteomes" id="UP000187526">
    <property type="component" value="Unassembled WGS sequence"/>
</dbReference>
<keyword evidence="4" id="KW-1185">Reference proteome</keyword>
<dbReference type="Pfam" id="PF00582">
    <property type="entry name" value="Usp"/>
    <property type="match status" value="2"/>
</dbReference>
<feature type="domain" description="UspA" evidence="2">
    <location>
        <begin position="5"/>
        <end position="145"/>
    </location>
</feature>
<dbReference type="InterPro" id="IPR006016">
    <property type="entry name" value="UspA"/>
</dbReference>
<dbReference type="RefSeq" id="WP_076097507.1">
    <property type="nucleotide sequence ID" value="NZ_CAJHOB010000013.1"/>
</dbReference>
<feature type="domain" description="UspA" evidence="2">
    <location>
        <begin position="152"/>
        <end position="294"/>
    </location>
</feature>
<dbReference type="Gene3D" id="3.40.50.620">
    <property type="entry name" value="HUPs"/>
    <property type="match status" value="2"/>
</dbReference>
<proteinExistence type="inferred from homology"/>
<sequence length="294" mass="31690">MKASQSILVATDFSAPATLAVERAARLAREWQCPLNLLHVFNPFAWEHAGHLLPDLLIRHNPKVRSETMLNRLADDMAVRNALSRVGRQLVVGRASAVIADHAVVSGASLIVIGIRGEGIVHELALGGTAVKVLRRSPCPVLVVRQKPVPPYRRIAIATDFSATATRALRAALAIFPEAQHIAIHASRAPYEGRMRLAGASPEDVERYRSDELAAAGQDMDAYLADADYEAAGGISRVIGHGYPAAVLLDELRRAPCDLLVLGRHGQSVLDEQLLGSITLNLLHHAPCDVLLVP</sequence>
<dbReference type="OrthoDB" id="9792500at2"/>
<comment type="caution">
    <text evidence="3">The sequence shown here is derived from an EMBL/GenBank/DDBJ whole genome shotgun (WGS) entry which is preliminary data.</text>
</comment>
<dbReference type="SUPFAM" id="SSF52402">
    <property type="entry name" value="Adenine nucleotide alpha hydrolases-like"/>
    <property type="match status" value="2"/>
</dbReference>
<dbReference type="STRING" id="418702.BJN45_17225"/>
<dbReference type="PRINTS" id="PR01438">
    <property type="entry name" value="UNVRSLSTRESS"/>
</dbReference>
<protein>
    <recommendedName>
        <fullName evidence="2">UspA domain-containing protein</fullName>
    </recommendedName>
</protein>
<dbReference type="PANTHER" id="PTHR46268:SF6">
    <property type="entry name" value="UNIVERSAL STRESS PROTEIN UP12"/>
    <property type="match status" value="1"/>
</dbReference>
<accession>A0A1R1HYW7</accession>
<evidence type="ECO:0000313" key="4">
    <source>
        <dbReference type="Proteomes" id="UP000187526"/>
    </source>
</evidence>
<gene>
    <name evidence="3" type="ORF">BJN45_17225</name>
</gene>
<reference evidence="3 4" key="1">
    <citation type="submission" date="2016-10" db="EMBL/GenBank/DDBJ databases">
        <title>Alkaliphiles isolated from bioreactors.</title>
        <authorList>
            <person name="Salah Z."/>
            <person name="Rout S.P."/>
            <person name="Humphreys P.N."/>
        </authorList>
    </citation>
    <scope>NUCLEOTIDE SEQUENCE [LARGE SCALE GENOMIC DNA]</scope>
    <source>
        <strain evidence="3 4">ZS02</strain>
    </source>
</reference>